<feature type="compositionally biased region" description="Polar residues" evidence="1">
    <location>
        <begin position="74"/>
        <end position="101"/>
    </location>
</feature>
<dbReference type="Proteomes" id="UP001341840">
    <property type="component" value="Unassembled WGS sequence"/>
</dbReference>
<protein>
    <submittedName>
        <fullName evidence="2">Uncharacterized protein</fullName>
    </submittedName>
</protein>
<accession>A0ABU6WWW8</accession>
<evidence type="ECO:0000313" key="3">
    <source>
        <dbReference type="Proteomes" id="UP001341840"/>
    </source>
</evidence>
<feature type="region of interest" description="Disordered" evidence="1">
    <location>
        <begin position="67"/>
        <end position="128"/>
    </location>
</feature>
<reference evidence="2 3" key="1">
    <citation type="journal article" date="2023" name="Plants (Basel)">
        <title>Bridging the Gap: Combining Genomics and Transcriptomics Approaches to Understand Stylosanthes scabra, an Orphan Legume from the Brazilian Caatinga.</title>
        <authorList>
            <person name="Ferreira-Neto J.R.C."/>
            <person name="da Silva M.D."/>
            <person name="Binneck E."/>
            <person name="de Melo N.F."/>
            <person name="da Silva R.H."/>
            <person name="de Melo A.L.T.M."/>
            <person name="Pandolfi V."/>
            <person name="Bustamante F.O."/>
            <person name="Brasileiro-Vidal A.C."/>
            <person name="Benko-Iseppon A.M."/>
        </authorList>
    </citation>
    <scope>NUCLEOTIDE SEQUENCE [LARGE SCALE GENOMIC DNA]</scope>
    <source>
        <tissue evidence="2">Leaves</tissue>
    </source>
</reference>
<dbReference type="EMBL" id="JASCZI010183977">
    <property type="protein sequence ID" value="MED6189837.1"/>
    <property type="molecule type" value="Genomic_DNA"/>
</dbReference>
<keyword evidence="3" id="KW-1185">Reference proteome</keyword>
<feature type="non-terminal residue" evidence="2">
    <location>
        <position position="128"/>
    </location>
</feature>
<sequence length="128" mass="13365">MEGDHLSLSGLPYPHAGSGSGAVGVGNIIGAFQPNIAYPRAGSGAVWIGSITGAIQRPYGFQIRGTILKKPQRSSRSIESQTTFNPTRRNGGEKSQTTTRNGLPKSSKEMGKKSAANKGKAVAEPAKK</sequence>
<proteinExistence type="predicted"/>
<organism evidence="2 3">
    <name type="scientific">Stylosanthes scabra</name>
    <dbReference type="NCBI Taxonomy" id="79078"/>
    <lineage>
        <taxon>Eukaryota</taxon>
        <taxon>Viridiplantae</taxon>
        <taxon>Streptophyta</taxon>
        <taxon>Embryophyta</taxon>
        <taxon>Tracheophyta</taxon>
        <taxon>Spermatophyta</taxon>
        <taxon>Magnoliopsida</taxon>
        <taxon>eudicotyledons</taxon>
        <taxon>Gunneridae</taxon>
        <taxon>Pentapetalae</taxon>
        <taxon>rosids</taxon>
        <taxon>fabids</taxon>
        <taxon>Fabales</taxon>
        <taxon>Fabaceae</taxon>
        <taxon>Papilionoideae</taxon>
        <taxon>50 kb inversion clade</taxon>
        <taxon>dalbergioids sensu lato</taxon>
        <taxon>Dalbergieae</taxon>
        <taxon>Pterocarpus clade</taxon>
        <taxon>Stylosanthes</taxon>
    </lineage>
</organism>
<evidence type="ECO:0000313" key="2">
    <source>
        <dbReference type="EMBL" id="MED6189837.1"/>
    </source>
</evidence>
<gene>
    <name evidence="2" type="ORF">PIB30_099934</name>
</gene>
<comment type="caution">
    <text evidence="2">The sequence shown here is derived from an EMBL/GenBank/DDBJ whole genome shotgun (WGS) entry which is preliminary data.</text>
</comment>
<name>A0ABU6WWW8_9FABA</name>
<evidence type="ECO:0000256" key="1">
    <source>
        <dbReference type="SAM" id="MobiDB-lite"/>
    </source>
</evidence>